<dbReference type="Pfam" id="PF24173">
    <property type="entry name" value="TPR_TTI1_N"/>
    <property type="match status" value="1"/>
</dbReference>
<evidence type="ECO:0000259" key="2">
    <source>
        <dbReference type="Pfam" id="PF24173"/>
    </source>
</evidence>
<feature type="region of interest" description="Disordered" evidence="1">
    <location>
        <begin position="806"/>
        <end position="830"/>
    </location>
</feature>
<reference evidence="6" key="1">
    <citation type="submission" date="2012-12" db="EMBL/GenBank/DDBJ databases">
        <authorList>
            <person name="Hellsten U."/>
            <person name="Grimwood J."/>
            <person name="Chapman J.A."/>
            <person name="Shapiro H."/>
            <person name="Aerts A."/>
            <person name="Otillar R.P."/>
            <person name="Terry A.Y."/>
            <person name="Boore J.L."/>
            <person name="Simakov O."/>
            <person name="Marletaz F."/>
            <person name="Cho S.-J."/>
            <person name="Edsinger-Gonzales E."/>
            <person name="Havlak P."/>
            <person name="Kuo D.-H."/>
            <person name="Larsson T."/>
            <person name="Lv J."/>
            <person name="Arendt D."/>
            <person name="Savage R."/>
            <person name="Osoegawa K."/>
            <person name="de Jong P."/>
            <person name="Lindberg D.R."/>
            <person name="Seaver E.C."/>
            <person name="Weisblat D.A."/>
            <person name="Putnam N.H."/>
            <person name="Grigoriev I.V."/>
            <person name="Rokhsar D.S."/>
        </authorList>
    </citation>
    <scope>NUCLEOTIDE SEQUENCE</scope>
    <source>
        <strain evidence="6">I ESC-2004</strain>
    </source>
</reference>
<dbReference type="Gene3D" id="1.25.10.10">
    <property type="entry name" value="Leucine-rich Repeat Variant"/>
    <property type="match status" value="2"/>
</dbReference>
<dbReference type="OMA" id="PHPKKPW"/>
<evidence type="ECO:0008006" key="7">
    <source>
        <dbReference type="Google" id="ProtNLM"/>
    </source>
</evidence>
<dbReference type="STRING" id="283909.R7TKB4"/>
<dbReference type="GO" id="GO:0005737">
    <property type="term" value="C:cytoplasm"/>
    <property type="evidence" value="ECO:0007669"/>
    <property type="project" value="TreeGrafter"/>
</dbReference>
<reference evidence="4 6" key="2">
    <citation type="journal article" date="2013" name="Nature">
        <title>Insights into bilaterian evolution from three spiralian genomes.</title>
        <authorList>
            <person name="Simakov O."/>
            <person name="Marletaz F."/>
            <person name="Cho S.J."/>
            <person name="Edsinger-Gonzales E."/>
            <person name="Havlak P."/>
            <person name="Hellsten U."/>
            <person name="Kuo D.H."/>
            <person name="Larsson T."/>
            <person name="Lv J."/>
            <person name="Arendt D."/>
            <person name="Savage R."/>
            <person name="Osoegawa K."/>
            <person name="de Jong P."/>
            <person name="Grimwood J."/>
            <person name="Chapman J.A."/>
            <person name="Shapiro H."/>
            <person name="Aerts A."/>
            <person name="Otillar R.P."/>
            <person name="Terry A.Y."/>
            <person name="Boore J.L."/>
            <person name="Grigoriev I.V."/>
            <person name="Lindberg D.R."/>
            <person name="Seaver E.C."/>
            <person name="Weisblat D.A."/>
            <person name="Putnam N.H."/>
            <person name="Rokhsar D.S."/>
        </authorList>
    </citation>
    <scope>NUCLEOTIDE SEQUENCE</scope>
    <source>
        <strain evidence="4 6">I ESC-2004</strain>
    </source>
</reference>
<evidence type="ECO:0000256" key="1">
    <source>
        <dbReference type="SAM" id="MobiDB-lite"/>
    </source>
</evidence>
<evidence type="ECO:0000313" key="6">
    <source>
        <dbReference type="Proteomes" id="UP000014760"/>
    </source>
</evidence>
<evidence type="ECO:0000313" key="4">
    <source>
        <dbReference type="EMBL" id="ELT91555.1"/>
    </source>
</evidence>
<dbReference type="EMBL" id="KB310448">
    <property type="protein sequence ID" value="ELT91555.1"/>
    <property type="molecule type" value="Genomic_DNA"/>
</dbReference>
<organism evidence="4">
    <name type="scientific">Capitella teleta</name>
    <name type="common">Polychaete worm</name>
    <dbReference type="NCBI Taxonomy" id="283909"/>
    <lineage>
        <taxon>Eukaryota</taxon>
        <taxon>Metazoa</taxon>
        <taxon>Spiralia</taxon>
        <taxon>Lophotrochozoa</taxon>
        <taxon>Annelida</taxon>
        <taxon>Polychaeta</taxon>
        <taxon>Sedentaria</taxon>
        <taxon>Scolecida</taxon>
        <taxon>Capitellidae</taxon>
        <taxon>Capitella</taxon>
    </lineage>
</organism>
<dbReference type="OrthoDB" id="49511at2759"/>
<dbReference type="EnsemblMetazoa" id="CapteT223407">
    <property type="protein sequence ID" value="CapteP223407"/>
    <property type="gene ID" value="CapteG223407"/>
</dbReference>
<reference evidence="5" key="3">
    <citation type="submission" date="2015-06" db="UniProtKB">
        <authorList>
            <consortium name="EnsemblMetazoa"/>
        </authorList>
    </citation>
    <scope>IDENTIFICATION</scope>
</reference>
<dbReference type="EMBL" id="AMQN01013748">
    <property type="status" value="NOT_ANNOTATED_CDS"/>
    <property type="molecule type" value="Genomic_DNA"/>
</dbReference>
<protein>
    <recommendedName>
        <fullName evidence="7">TELO2-interacting protein 1 homolog</fullName>
    </recommendedName>
</protein>
<dbReference type="PANTHER" id="PTHR18460:SF3">
    <property type="entry name" value="TELO2-INTERACTING PROTEIN 1 HOMOLOG"/>
    <property type="match status" value="1"/>
</dbReference>
<feature type="domain" description="TTI1 N-terminal TPR" evidence="2">
    <location>
        <begin position="69"/>
        <end position="390"/>
    </location>
</feature>
<dbReference type="FunCoup" id="R7TKB4">
    <property type="interactions" value="1625"/>
</dbReference>
<dbReference type="Pfam" id="PF24176">
    <property type="entry name" value="TPR_TTI1_2nd"/>
    <property type="match status" value="1"/>
</dbReference>
<dbReference type="PANTHER" id="PTHR18460">
    <property type="entry name" value="TEL2 INTERACTING PROTEIN 1 TTI1 FAMILY MEMBER"/>
    <property type="match status" value="1"/>
</dbReference>
<name>R7TKB4_CAPTE</name>
<proteinExistence type="predicted"/>
<evidence type="ECO:0000259" key="3">
    <source>
        <dbReference type="Pfam" id="PF24181"/>
    </source>
</evidence>
<keyword evidence="6" id="KW-1185">Reference proteome</keyword>
<evidence type="ECO:0000313" key="5">
    <source>
        <dbReference type="EnsemblMetazoa" id="CapteP223407"/>
    </source>
</evidence>
<dbReference type="SUPFAM" id="SSF48371">
    <property type="entry name" value="ARM repeat"/>
    <property type="match status" value="2"/>
</dbReference>
<feature type="compositionally biased region" description="Acidic residues" evidence="1">
    <location>
        <begin position="806"/>
        <end position="829"/>
    </location>
</feature>
<feature type="domain" description="TTI1 C-terminal TPR" evidence="3">
    <location>
        <begin position="753"/>
        <end position="1019"/>
    </location>
</feature>
<dbReference type="AlphaFoldDB" id="R7TKB4"/>
<gene>
    <name evidence="4" type="ORF">CAPTEDRAFT_223407</name>
</gene>
<dbReference type="InterPro" id="IPR011989">
    <property type="entry name" value="ARM-like"/>
</dbReference>
<sequence length="1066" mass="119809">MDKTTQSESKSQRVIVFFICENVNAEPRIQNMRDLLGILEKMLYIEYKLHHGASAMIDAETEKAIHEAFEALRPICVQLAREQSLANVTQLRECLSKVHPLAFQPLQEYLLFPLRLILKQSKSANHDFYAEVLSTMASIFSQTQTSSWDSFTDVFTSVCLLLSSPNSPGKVATMPEELKLAAVTALDELIKSADNQIQEQLYSTHFLPALGHCVSILLLLAQNETLRKLQVVAMETLTSLSSSTDSSLKFKAGDTFASFLPGIATALCKIITGDVKQGHSVTTVAIETWLHVVTLVLGDANQSSSSHSDECLNEQLRQLRVHRTPKWIKVSVEKLKLILEKIKPTKNHGNWRVRLSMMKLADALLSNCPRSLEKCVLLLLEILVSGVGDEYEEVSRRANKGLVQFEALHSSRPLVELLAHNLFTMASNLPRDIRIKSDEEKLATLSLFAQYCLILGPRLSAVFCSVSHLQRVFQALIQTLEFDCSHIHVIQERGGDLHSIVVNPALSDAKRPRFSFKHFSDDKIFHQTKIICQLLGCYGNIDLLLDHCLELCHQSTLHRKQVIFILNHILLGHFGFHGLDLHHISSSSLEEDVSQRDAIIHSVLQSYLSPEFFKIQTSSFSDEPVRIKKSSLEYLNSNVVQICLLLEGIGILAKKLGDPNAFISQSAEITLHEVASACGAKDMQELLHANADYLIESISQHLRLFSTCAAQVLRVLLSLIGPLLLPQVEPTIHEVFSVLDEHYLDQAITFIPVLHALLQAILTWFPPKIEEQGSSNMESEFRLSIQEFSAWFAELHRLHRVADLEEEEDLGEGVDENGREIEEEEEEEQKQEVPLHVSLIVEILDRCKHLLASSLPRLRINVLQTITLAFKALSEHKNTLLPEVHKIWPSLTQRLQDEEAFVSIEALNAVTTISIGSREFLRQRLVKDVLPKLSSTLRQLCPIGLKAGDAYKHTVNCKLQLCILSNIGPLCVKCEVSDDALMAVIDACLPYLSSQQPIILQEACVAAFCDWMQLDADLIYYVLWETHCPRTPEPPHLCFSPVPFKSQESNEFAKNVNILLQGDLRT</sequence>
<dbReference type="Proteomes" id="UP000014760">
    <property type="component" value="Unassembled WGS sequence"/>
</dbReference>
<dbReference type="InterPro" id="IPR057566">
    <property type="entry name" value="TPR_TTI1_N"/>
</dbReference>
<dbReference type="Pfam" id="PF21547">
    <property type="entry name" value="TTI1"/>
    <property type="match status" value="1"/>
</dbReference>
<dbReference type="HOGENOM" id="CLU_004815_0_0_1"/>
<dbReference type="InterPro" id="IPR052587">
    <property type="entry name" value="TELO2-interacting_protein_1"/>
</dbReference>
<dbReference type="InterPro" id="IPR057567">
    <property type="entry name" value="TPR_TTI1_C"/>
</dbReference>
<accession>R7TKB4</accession>
<dbReference type="InterPro" id="IPR016024">
    <property type="entry name" value="ARM-type_fold"/>
</dbReference>
<dbReference type="InterPro" id="IPR049362">
    <property type="entry name" value="TTI1_rpt"/>
</dbReference>
<dbReference type="Pfam" id="PF24181">
    <property type="entry name" value="TPR_TTI1_C"/>
    <property type="match status" value="1"/>
</dbReference>